<feature type="domain" description="Glycoside hydrolase family 3 N-terminal" evidence="6">
    <location>
        <begin position="25"/>
        <end position="319"/>
    </location>
</feature>
<comment type="catalytic activity">
    <reaction evidence="1">
        <text>Hydrolysis of terminal non-reducing N-acetyl-D-hexosamine residues in N-acetyl-beta-D-hexosaminides.</text>
        <dbReference type="EC" id="3.2.1.52"/>
    </reaction>
</comment>
<dbReference type="InterPro" id="IPR001764">
    <property type="entry name" value="Glyco_hydro_3_N"/>
</dbReference>
<dbReference type="Pfam" id="PF00933">
    <property type="entry name" value="Glyco_hydro_3"/>
    <property type="match status" value="1"/>
</dbReference>
<dbReference type="GO" id="GO:0005975">
    <property type="term" value="P:carbohydrate metabolic process"/>
    <property type="evidence" value="ECO:0007669"/>
    <property type="project" value="InterPro"/>
</dbReference>
<dbReference type="InterPro" id="IPR050226">
    <property type="entry name" value="NagZ_Beta-hexosaminidase"/>
</dbReference>
<dbReference type="EMBL" id="BMJQ01000004">
    <property type="protein sequence ID" value="GGF13677.1"/>
    <property type="molecule type" value="Genomic_DNA"/>
</dbReference>
<reference evidence="7" key="2">
    <citation type="submission" date="2020-09" db="EMBL/GenBank/DDBJ databases">
        <authorList>
            <person name="Sun Q."/>
            <person name="Zhou Y."/>
        </authorList>
    </citation>
    <scope>NUCLEOTIDE SEQUENCE</scope>
    <source>
        <strain evidence="7">CGMCC 1.15725</strain>
    </source>
</reference>
<dbReference type="Gene3D" id="3.20.20.300">
    <property type="entry name" value="Glycoside hydrolase, family 3, N-terminal domain"/>
    <property type="match status" value="1"/>
</dbReference>
<protein>
    <recommendedName>
        <fullName evidence="3">beta-N-acetylhexosaminidase</fullName>
        <ecNumber evidence="3">3.2.1.52</ecNumber>
    </recommendedName>
</protein>
<dbReference type="InterPro" id="IPR036962">
    <property type="entry name" value="Glyco_hydro_3_N_sf"/>
</dbReference>
<evidence type="ECO:0000256" key="3">
    <source>
        <dbReference type="ARBA" id="ARBA00012663"/>
    </source>
</evidence>
<evidence type="ECO:0000259" key="6">
    <source>
        <dbReference type="Pfam" id="PF00933"/>
    </source>
</evidence>
<sequence>MSIERTGRHAAAIFGCAGTSLTAEERAFFRAVDPAGFILFKRNCEAPDQVRALVADLRALVGWRAPVLIDQEGGRVQRLRPPHWRAAPPARRFAELYRLDAVAGLRAAWVNARLIADELADLGIDVDCAPVLDNPVPGAHDVIGDRALGDDVRTIAALGRAVIAGLTAGGVLPVIKHLPGHGRAQVDSHLHCPVVEADEAALGAHDLPPFRALADAPFAMTAHVVYRAWDTERVATWSHRIITDVIRGAIGFTGCLLSDDLSMQALDGGLGERAERALAAGCDLALHCNGDLAEMRAVAGAAGTLSDIAADRFTAALDRRTAPDPIDRLALMAELDALLARLANERG</sequence>
<dbReference type="SUPFAM" id="SSF51445">
    <property type="entry name" value="(Trans)glycosidases"/>
    <property type="match status" value="1"/>
</dbReference>
<keyword evidence="4" id="KW-0378">Hydrolase</keyword>
<dbReference type="Proteomes" id="UP000646365">
    <property type="component" value="Unassembled WGS sequence"/>
</dbReference>
<reference evidence="7" key="1">
    <citation type="journal article" date="2014" name="Int. J. Syst. Evol. Microbiol.">
        <title>Complete genome sequence of Corynebacterium casei LMG S-19264T (=DSM 44701T), isolated from a smear-ripened cheese.</title>
        <authorList>
            <consortium name="US DOE Joint Genome Institute (JGI-PGF)"/>
            <person name="Walter F."/>
            <person name="Albersmeier A."/>
            <person name="Kalinowski J."/>
            <person name="Ruckert C."/>
        </authorList>
    </citation>
    <scope>NUCLEOTIDE SEQUENCE</scope>
    <source>
        <strain evidence="7">CGMCC 1.15725</strain>
    </source>
</reference>
<name>A0A8J2YTC7_9PROT</name>
<keyword evidence="8" id="KW-1185">Reference proteome</keyword>
<comment type="caution">
    <text evidence="7">The sequence shown here is derived from an EMBL/GenBank/DDBJ whole genome shotgun (WGS) entry which is preliminary data.</text>
</comment>
<dbReference type="NCBIfam" id="NF003740">
    <property type="entry name" value="PRK05337.1"/>
    <property type="match status" value="1"/>
</dbReference>
<evidence type="ECO:0000313" key="7">
    <source>
        <dbReference type="EMBL" id="GGF13677.1"/>
    </source>
</evidence>
<dbReference type="GO" id="GO:0004563">
    <property type="term" value="F:beta-N-acetylhexosaminidase activity"/>
    <property type="evidence" value="ECO:0007669"/>
    <property type="project" value="UniProtKB-EC"/>
</dbReference>
<evidence type="ECO:0000256" key="4">
    <source>
        <dbReference type="ARBA" id="ARBA00022801"/>
    </source>
</evidence>
<keyword evidence="5" id="KW-0326">Glycosidase</keyword>
<proteinExistence type="inferred from homology"/>
<dbReference type="GO" id="GO:0009254">
    <property type="term" value="P:peptidoglycan turnover"/>
    <property type="evidence" value="ECO:0007669"/>
    <property type="project" value="TreeGrafter"/>
</dbReference>
<dbReference type="PANTHER" id="PTHR30480">
    <property type="entry name" value="BETA-HEXOSAMINIDASE-RELATED"/>
    <property type="match status" value="1"/>
</dbReference>
<evidence type="ECO:0000256" key="1">
    <source>
        <dbReference type="ARBA" id="ARBA00001231"/>
    </source>
</evidence>
<dbReference type="PANTHER" id="PTHR30480:SF13">
    <property type="entry name" value="BETA-HEXOSAMINIDASE"/>
    <property type="match status" value="1"/>
</dbReference>
<organism evidence="7 8">
    <name type="scientific">Aliidongia dinghuensis</name>
    <dbReference type="NCBI Taxonomy" id="1867774"/>
    <lineage>
        <taxon>Bacteria</taxon>
        <taxon>Pseudomonadati</taxon>
        <taxon>Pseudomonadota</taxon>
        <taxon>Alphaproteobacteria</taxon>
        <taxon>Rhodospirillales</taxon>
        <taxon>Dongiaceae</taxon>
        <taxon>Aliidongia</taxon>
    </lineage>
</organism>
<evidence type="ECO:0000256" key="5">
    <source>
        <dbReference type="ARBA" id="ARBA00023295"/>
    </source>
</evidence>
<evidence type="ECO:0000256" key="2">
    <source>
        <dbReference type="ARBA" id="ARBA00005336"/>
    </source>
</evidence>
<comment type="similarity">
    <text evidence="2">Belongs to the glycosyl hydrolase 3 family.</text>
</comment>
<dbReference type="InterPro" id="IPR017853">
    <property type="entry name" value="GH"/>
</dbReference>
<evidence type="ECO:0000313" key="8">
    <source>
        <dbReference type="Proteomes" id="UP000646365"/>
    </source>
</evidence>
<dbReference type="AlphaFoldDB" id="A0A8J2YTC7"/>
<dbReference type="RefSeq" id="WP_229743611.1">
    <property type="nucleotide sequence ID" value="NZ_BMJQ01000004.1"/>
</dbReference>
<accession>A0A8J2YTC7</accession>
<dbReference type="EC" id="3.2.1.52" evidence="3"/>
<gene>
    <name evidence="7" type="ORF">GCM10011611_19260</name>
</gene>